<protein>
    <submittedName>
        <fullName evidence="5">Nucleolar complex protein</fullName>
    </submittedName>
</protein>
<dbReference type="GO" id="GO:0005730">
    <property type="term" value="C:nucleolus"/>
    <property type="evidence" value="ECO:0007669"/>
    <property type="project" value="TreeGrafter"/>
</dbReference>
<evidence type="ECO:0000313" key="6">
    <source>
        <dbReference type="Proteomes" id="UP000092600"/>
    </source>
</evidence>
<organism evidence="5 6">
    <name type="scientific">Ananas comosus</name>
    <name type="common">Pineapple</name>
    <name type="synonym">Ananas ananas</name>
    <dbReference type="NCBI Taxonomy" id="4615"/>
    <lineage>
        <taxon>Eukaryota</taxon>
        <taxon>Viridiplantae</taxon>
        <taxon>Streptophyta</taxon>
        <taxon>Embryophyta</taxon>
        <taxon>Tracheophyta</taxon>
        <taxon>Spermatophyta</taxon>
        <taxon>Magnoliopsida</taxon>
        <taxon>Liliopsida</taxon>
        <taxon>Poales</taxon>
        <taxon>Bromeliaceae</taxon>
        <taxon>Bromelioideae</taxon>
        <taxon>Ananas</taxon>
    </lineage>
</organism>
<gene>
    <name evidence="5" type="ORF">ACMD2_03430</name>
</gene>
<accession>A0A199V7D7</accession>
<dbReference type="PANTHER" id="PTHR12687:SF4">
    <property type="entry name" value="NUCLEOLAR COMPLEX PROTEIN 2 HOMOLOG"/>
    <property type="match status" value="1"/>
</dbReference>
<dbReference type="PANTHER" id="PTHR12687">
    <property type="entry name" value="NUCLEOLAR COMPLEX 2 AND RAD4-RELATED"/>
    <property type="match status" value="1"/>
</dbReference>
<feature type="compositionally biased region" description="Acidic residues" evidence="4">
    <location>
        <begin position="1"/>
        <end position="17"/>
    </location>
</feature>
<evidence type="ECO:0000256" key="3">
    <source>
        <dbReference type="ARBA" id="ARBA00023242"/>
    </source>
</evidence>
<name>A0A199V7D7_ANACO</name>
<comment type="similarity">
    <text evidence="2">Belongs to the NOC2 family.</text>
</comment>
<feature type="region of interest" description="Disordered" evidence="4">
    <location>
        <begin position="657"/>
        <end position="769"/>
    </location>
</feature>
<feature type="compositionally biased region" description="Basic residues" evidence="4">
    <location>
        <begin position="753"/>
        <end position="769"/>
    </location>
</feature>
<evidence type="ECO:0000256" key="4">
    <source>
        <dbReference type="SAM" id="MobiDB-lite"/>
    </source>
</evidence>
<keyword evidence="3" id="KW-0539">Nucleus</keyword>
<dbReference type="STRING" id="4615.A0A199V7D7"/>
<evidence type="ECO:0000256" key="2">
    <source>
        <dbReference type="ARBA" id="ARBA00005907"/>
    </source>
</evidence>
<dbReference type="GO" id="GO:0005654">
    <property type="term" value="C:nucleoplasm"/>
    <property type="evidence" value="ECO:0007669"/>
    <property type="project" value="TreeGrafter"/>
</dbReference>
<sequence>MSDIDESEISSFGEEENPSTSRGKAKQHVKQLQRLQEKDPEFYQYLKEFDKELLEFHDEDIDEDTVTDFDEDVESEPIVEEEQKPSAKVITTEMVDSWCKAIKKDRKVGAVRSLLRAFRAACHYGDDGENDSAPKFSIISSNVFNQIMVFVLNEMDGILRGLLDAPISGGKKEIVMELTTTKMWKKHGSLMRLYLGNALHILTQMTDETMISFTLRRVKASAVFLAAFPSLLRKYVKVLLHCWGTGRGAAPLFSFFFLRDLCVRLGSDCLDTILRGVYKAYVLNCKLSKSVSRSKLQHIQLLGNCVTLLYGVDPPSAYQHAFVFIRQLAVVLRGALTERGPKAVRDKKEKKHNESNKPTKQQVEKAYQKVYEWQFILCLELWTGVICSYNSEADFRPLAYPLSQIIYGVTSLVPTLRYFPLRLRCVRMLNRIAGATGSFIPVSSLLLDMLEMKDLSKPPTGGVGKAINLLNIKQVDKATVKTRLFQEACIYSVVEELAEHLAQWSYSIAFFELSFIPLVRLRTFCKNTKADKFRKEIKELIHQVEANNEFVNSKRAAIEFSPNDPAAESFLQACPIIYSFHFAEKESGCSPLSRYVASLRVRAQNRSDAMVEKSVLVGAESSVFAKKLSDVKEEDSEKDAEEGAAVFSSSWLPEKKKTKVKKEKKTKKRSHDEQQDVGADEDIVEDLVLSSDDEVDESDDQEITENGSLSDDDEDAKAKLTKDTPAKHKGRKRKSTSKQRNKEKKLTSIAQKKNGKRRPRKKAKKSPHD</sequence>
<feature type="compositionally biased region" description="Basic residues" evidence="4">
    <location>
        <begin position="727"/>
        <end position="743"/>
    </location>
</feature>
<dbReference type="GO" id="GO:0030691">
    <property type="term" value="C:Noc2p-Noc3p complex"/>
    <property type="evidence" value="ECO:0007669"/>
    <property type="project" value="TreeGrafter"/>
</dbReference>
<evidence type="ECO:0000313" key="5">
    <source>
        <dbReference type="EMBL" id="OAY72745.1"/>
    </source>
</evidence>
<dbReference type="Pfam" id="PF03715">
    <property type="entry name" value="Noc2"/>
    <property type="match status" value="1"/>
</dbReference>
<feature type="compositionally biased region" description="Basic residues" evidence="4">
    <location>
        <begin position="657"/>
        <end position="669"/>
    </location>
</feature>
<dbReference type="GO" id="GO:0030690">
    <property type="term" value="C:Noc1p-Noc2p complex"/>
    <property type="evidence" value="ECO:0007669"/>
    <property type="project" value="TreeGrafter"/>
</dbReference>
<feature type="compositionally biased region" description="Basic and acidic residues" evidence="4">
    <location>
        <begin position="716"/>
        <end position="726"/>
    </location>
</feature>
<evidence type="ECO:0000256" key="1">
    <source>
        <dbReference type="ARBA" id="ARBA00004123"/>
    </source>
</evidence>
<feature type="region of interest" description="Disordered" evidence="4">
    <location>
        <begin position="1"/>
        <end position="35"/>
    </location>
</feature>
<comment type="subcellular location">
    <subcellularLocation>
        <location evidence="1">Nucleus</location>
    </subcellularLocation>
</comment>
<comment type="caution">
    <text evidence="5">The sequence shown here is derived from an EMBL/GenBank/DDBJ whole genome shotgun (WGS) entry which is preliminary data.</text>
</comment>
<proteinExistence type="inferred from homology"/>
<dbReference type="AlphaFoldDB" id="A0A199V7D7"/>
<dbReference type="InterPro" id="IPR005343">
    <property type="entry name" value="Noc2"/>
</dbReference>
<dbReference type="EMBL" id="LSRQ01002999">
    <property type="protein sequence ID" value="OAY72745.1"/>
    <property type="molecule type" value="Genomic_DNA"/>
</dbReference>
<reference evidence="5 6" key="1">
    <citation type="journal article" date="2016" name="DNA Res.">
        <title>The draft genome of MD-2 pineapple using hybrid error correction of long reads.</title>
        <authorList>
            <person name="Redwan R.M."/>
            <person name="Saidin A."/>
            <person name="Kumar S.V."/>
        </authorList>
    </citation>
    <scope>NUCLEOTIDE SEQUENCE [LARGE SCALE GENOMIC DNA]</scope>
    <source>
        <strain evidence="6">cv. MD2</strain>
        <tissue evidence="5">Leaf</tissue>
    </source>
</reference>
<feature type="compositionally biased region" description="Acidic residues" evidence="4">
    <location>
        <begin position="678"/>
        <end position="703"/>
    </location>
</feature>
<dbReference type="GO" id="GO:0042273">
    <property type="term" value="P:ribosomal large subunit biogenesis"/>
    <property type="evidence" value="ECO:0007669"/>
    <property type="project" value="TreeGrafter"/>
</dbReference>
<dbReference type="Proteomes" id="UP000092600">
    <property type="component" value="Unassembled WGS sequence"/>
</dbReference>